<protein>
    <submittedName>
        <fullName evidence="4">Enoyl-CoA hydratase/carnithine racemase</fullName>
    </submittedName>
</protein>
<dbReference type="Proteomes" id="UP000198703">
    <property type="component" value="Unassembled WGS sequence"/>
</dbReference>
<dbReference type="Pfam" id="PF00378">
    <property type="entry name" value="ECH_1"/>
    <property type="match status" value="1"/>
</dbReference>
<dbReference type="AlphaFoldDB" id="A0A1H3XCT7"/>
<comment type="similarity">
    <text evidence="1 3">Belongs to the enoyl-CoA hydratase/isomerase family.</text>
</comment>
<evidence type="ECO:0000313" key="5">
    <source>
        <dbReference type="Proteomes" id="UP000198703"/>
    </source>
</evidence>
<dbReference type="CDD" id="cd06558">
    <property type="entry name" value="crotonase-like"/>
    <property type="match status" value="1"/>
</dbReference>
<dbReference type="PANTHER" id="PTHR11941:SF54">
    <property type="entry name" value="ENOYL-COA HYDRATASE, MITOCHONDRIAL"/>
    <property type="match status" value="1"/>
</dbReference>
<keyword evidence="2" id="KW-0456">Lyase</keyword>
<dbReference type="RefSeq" id="WP_093249183.1">
    <property type="nucleotide sequence ID" value="NZ_FNQM01000002.1"/>
</dbReference>
<reference evidence="4 5" key="1">
    <citation type="submission" date="2016-10" db="EMBL/GenBank/DDBJ databases">
        <authorList>
            <person name="de Groot N.N."/>
        </authorList>
    </citation>
    <scope>NUCLEOTIDE SEQUENCE [LARGE SCALE GENOMIC DNA]</scope>
    <source>
        <strain evidence="4 5">DSM 15345</strain>
    </source>
</reference>
<dbReference type="InterPro" id="IPR018376">
    <property type="entry name" value="Enoyl-CoA_hyd/isom_CS"/>
</dbReference>
<dbReference type="PANTHER" id="PTHR11941">
    <property type="entry name" value="ENOYL-COA HYDRATASE-RELATED"/>
    <property type="match status" value="1"/>
</dbReference>
<dbReference type="InterPro" id="IPR001753">
    <property type="entry name" value="Enoyl-CoA_hydra/iso"/>
</dbReference>
<gene>
    <name evidence="4" type="ORF">SAMN05444370_102342</name>
</gene>
<keyword evidence="5" id="KW-1185">Reference proteome</keyword>
<dbReference type="Gene3D" id="3.90.226.10">
    <property type="entry name" value="2-enoyl-CoA Hydratase, Chain A, domain 1"/>
    <property type="match status" value="1"/>
</dbReference>
<evidence type="ECO:0000256" key="2">
    <source>
        <dbReference type="ARBA" id="ARBA00023239"/>
    </source>
</evidence>
<organism evidence="4 5">
    <name type="scientific">Rubrimonas cliftonensis</name>
    <dbReference type="NCBI Taxonomy" id="89524"/>
    <lineage>
        <taxon>Bacteria</taxon>
        <taxon>Pseudomonadati</taxon>
        <taxon>Pseudomonadota</taxon>
        <taxon>Alphaproteobacteria</taxon>
        <taxon>Rhodobacterales</taxon>
        <taxon>Paracoccaceae</taxon>
        <taxon>Rubrimonas</taxon>
    </lineage>
</organism>
<proteinExistence type="inferred from homology"/>
<dbReference type="InterPro" id="IPR029045">
    <property type="entry name" value="ClpP/crotonase-like_dom_sf"/>
</dbReference>
<name>A0A1H3XCT7_9RHOB</name>
<dbReference type="STRING" id="89524.SAMN05444370_102342"/>
<evidence type="ECO:0000256" key="3">
    <source>
        <dbReference type="RuleBase" id="RU003707"/>
    </source>
</evidence>
<dbReference type="PROSITE" id="PS00166">
    <property type="entry name" value="ENOYL_COA_HYDRATASE"/>
    <property type="match status" value="1"/>
</dbReference>
<evidence type="ECO:0000256" key="1">
    <source>
        <dbReference type="ARBA" id="ARBA00005254"/>
    </source>
</evidence>
<sequence length="261" mass="28105">MTDKIITEQSGDIARIVFNQPEKRNAVSLEMWEAVEAAVTRFAADESVRILVLSGAGGKAFVSGADVSKFESERASAEAVAHYNATTKRVYDLVEAFPKPTIAQIDGFCVGGGVALALCCDLRICGDNSQFAIPAAKLGLGYGFPGIKRLVDVVGPAFAKEIFFTARRFDAEEARIMGLVNRVVPAEKVGEAAEETARMIAENAPMTVNSVKFIVGQTVLPESGRDLAACDARVKACFDSQDYIEGRRAFLEKRKPEFVGA</sequence>
<dbReference type="EMBL" id="FNQM01000002">
    <property type="protein sequence ID" value="SDZ96348.1"/>
    <property type="molecule type" value="Genomic_DNA"/>
</dbReference>
<dbReference type="Gene3D" id="1.10.12.10">
    <property type="entry name" value="Lyase 2-enoyl-coa Hydratase, Chain A, domain 2"/>
    <property type="match status" value="1"/>
</dbReference>
<dbReference type="InterPro" id="IPR014748">
    <property type="entry name" value="Enoyl-CoA_hydra_C"/>
</dbReference>
<accession>A0A1H3XCT7</accession>
<dbReference type="SUPFAM" id="SSF52096">
    <property type="entry name" value="ClpP/crotonase"/>
    <property type="match status" value="1"/>
</dbReference>
<dbReference type="GO" id="GO:0016829">
    <property type="term" value="F:lyase activity"/>
    <property type="evidence" value="ECO:0007669"/>
    <property type="project" value="UniProtKB-KW"/>
</dbReference>
<dbReference type="GO" id="GO:0006635">
    <property type="term" value="P:fatty acid beta-oxidation"/>
    <property type="evidence" value="ECO:0007669"/>
    <property type="project" value="TreeGrafter"/>
</dbReference>
<evidence type="ECO:0000313" key="4">
    <source>
        <dbReference type="EMBL" id="SDZ96348.1"/>
    </source>
</evidence>
<dbReference type="OrthoDB" id="9795613at2"/>
<dbReference type="NCBIfam" id="NF004781">
    <property type="entry name" value="PRK06127.1"/>
    <property type="match status" value="1"/>
</dbReference>